<sequence length="353" mass="40331">MMGRNKGFNSLLMEKSPHCVIFHCMIHRQALASKKLSRDLSDTLATVVKVVNFIKARPTNQRLFAQLCEDEAHQTLLLHMEVRFLELRDKILEFLQSQNYTQSEQLSDVFWIKTAYLADIFTLYNETNQRLQGSESTILDCKEAIDAFMRKLEYRAGKMSQGHLQHFPLLLQHSGCTVSPSLRTEFCHHMTSLQAELKSRFADVDKLSKELWVMDPFTSRLEDVEYLGCEDELAELQADSLSKKCFQENGFKRLWIVRGPVVAPKLANYAITKIILPFSTTYLSETTFSTLVAIKTKSRNRLEVHSDFRLAITGITPDIPSLVKGMQPQDILVSAETKEDCEKASIVVCKGRI</sequence>
<keyword evidence="2" id="KW-1185">Reference proteome</keyword>
<dbReference type="Proteomes" id="UP001558613">
    <property type="component" value="Unassembled WGS sequence"/>
</dbReference>
<proteinExistence type="predicted"/>
<evidence type="ECO:0000313" key="2">
    <source>
        <dbReference type="Proteomes" id="UP001558613"/>
    </source>
</evidence>
<protein>
    <submittedName>
        <fullName evidence="1">Uncharacterized protein</fullName>
    </submittedName>
</protein>
<evidence type="ECO:0000313" key="1">
    <source>
        <dbReference type="EMBL" id="KAL1277275.1"/>
    </source>
</evidence>
<reference evidence="1 2" key="1">
    <citation type="submission" date="2023-09" db="EMBL/GenBank/DDBJ databases">
        <authorList>
            <person name="Wang M."/>
        </authorList>
    </citation>
    <scope>NUCLEOTIDE SEQUENCE [LARGE SCALE GENOMIC DNA]</scope>
    <source>
        <strain evidence="1">GT-2023</strain>
        <tissue evidence="1">Liver</tissue>
    </source>
</reference>
<dbReference type="PANTHER" id="PTHR45913">
    <property type="entry name" value="EPM2A-INTERACTING PROTEIN 1"/>
    <property type="match status" value="1"/>
</dbReference>
<name>A0ABR3NJU0_9TELE</name>
<comment type="caution">
    <text evidence="1">The sequence shown here is derived from an EMBL/GenBank/DDBJ whole genome shotgun (WGS) entry which is preliminary data.</text>
</comment>
<gene>
    <name evidence="1" type="ORF">QQF64_023948</name>
</gene>
<dbReference type="PANTHER" id="PTHR45913:SF19">
    <property type="entry name" value="LOW QUALITY PROTEIN: ZINC FINGER BED DOMAIN-CONTAINING PROTEIN 5-LIKE"/>
    <property type="match status" value="1"/>
</dbReference>
<dbReference type="EMBL" id="JAYMGO010000003">
    <property type="protein sequence ID" value="KAL1277275.1"/>
    <property type="molecule type" value="Genomic_DNA"/>
</dbReference>
<accession>A0ABR3NJU0</accession>
<organism evidence="1 2">
    <name type="scientific">Cirrhinus molitorella</name>
    <name type="common">mud carp</name>
    <dbReference type="NCBI Taxonomy" id="172907"/>
    <lineage>
        <taxon>Eukaryota</taxon>
        <taxon>Metazoa</taxon>
        <taxon>Chordata</taxon>
        <taxon>Craniata</taxon>
        <taxon>Vertebrata</taxon>
        <taxon>Euteleostomi</taxon>
        <taxon>Actinopterygii</taxon>
        <taxon>Neopterygii</taxon>
        <taxon>Teleostei</taxon>
        <taxon>Ostariophysi</taxon>
        <taxon>Cypriniformes</taxon>
        <taxon>Cyprinidae</taxon>
        <taxon>Labeoninae</taxon>
        <taxon>Labeonini</taxon>
        <taxon>Cirrhinus</taxon>
    </lineage>
</organism>